<comment type="caution">
    <text evidence="7">The sequence shown here is derived from an EMBL/GenBank/DDBJ whole genome shotgun (WGS) entry which is preliminary data.</text>
</comment>
<evidence type="ECO:0000313" key="8">
    <source>
        <dbReference type="Proteomes" id="UP001149079"/>
    </source>
</evidence>
<name>A0A9W9HAY5_9EURO</name>
<reference evidence="7" key="2">
    <citation type="journal article" date="2023" name="IMA Fungus">
        <title>Comparative genomic study of the Penicillium genus elucidates a diverse pangenome and 15 lateral gene transfer events.</title>
        <authorList>
            <person name="Petersen C."/>
            <person name="Sorensen T."/>
            <person name="Nielsen M.R."/>
            <person name="Sondergaard T.E."/>
            <person name="Sorensen J.L."/>
            <person name="Fitzpatrick D.A."/>
            <person name="Frisvad J.C."/>
            <person name="Nielsen K.L."/>
        </authorList>
    </citation>
    <scope>NUCLEOTIDE SEQUENCE</scope>
    <source>
        <strain evidence="7">IBT 22155</strain>
    </source>
</reference>
<dbReference type="EMBL" id="JAPQKL010000002">
    <property type="protein sequence ID" value="KAJ5143322.1"/>
    <property type="molecule type" value="Genomic_DNA"/>
</dbReference>
<dbReference type="SUPFAM" id="SSF144232">
    <property type="entry name" value="HIT/MYND zinc finger-like"/>
    <property type="match status" value="1"/>
</dbReference>
<dbReference type="GeneID" id="81402023"/>
<evidence type="ECO:0000256" key="3">
    <source>
        <dbReference type="ARBA" id="ARBA00022833"/>
    </source>
</evidence>
<evidence type="ECO:0000259" key="6">
    <source>
        <dbReference type="PROSITE" id="PS50865"/>
    </source>
</evidence>
<dbReference type="AlphaFoldDB" id="A0A9W9HAY5"/>
<dbReference type="OrthoDB" id="432970at2759"/>
<dbReference type="RefSeq" id="XP_056524966.1">
    <property type="nucleotide sequence ID" value="XM_056662853.1"/>
</dbReference>
<evidence type="ECO:0000256" key="4">
    <source>
        <dbReference type="PROSITE-ProRule" id="PRU00134"/>
    </source>
</evidence>
<proteinExistence type="predicted"/>
<keyword evidence="3" id="KW-0862">Zinc</keyword>
<organism evidence="7 8">
    <name type="scientific">Penicillium bovifimosum</name>
    <dbReference type="NCBI Taxonomy" id="126998"/>
    <lineage>
        <taxon>Eukaryota</taxon>
        <taxon>Fungi</taxon>
        <taxon>Dikarya</taxon>
        <taxon>Ascomycota</taxon>
        <taxon>Pezizomycotina</taxon>
        <taxon>Eurotiomycetes</taxon>
        <taxon>Eurotiomycetidae</taxon>
        <taxon>Eurotiales</taxon>
        <taxon>Aspergillaceae</taxon>
        <taxon>Penicillium</taxon>
    </lineage>
</organism>
<keyword evidence="8" id="KW-1185">Reference proteome</keyword>
<evidence type="ECO:0000256" key="5">
    <source>
        <dbReference type="SAM" id="MobiDB-lite"/>
    </source>
</evidence>
<accession>A0A9W9HAY5</accession>
<dbReference type="Pfam" id="PF14441">
    <property type="entry name" value="OTT_1508_deam"/>
    <property type="match status" value="1"/>
</dbReference>
<reference evidence="7" key="1">
    <citation type="submission" date="2022-11" db="EMBL/GenBank/DDBJ databases">
        <authorList>
            <person name="Petersen C."/>
        </authorList>
    </citation>
    <scope>NUCLEOTIDE SEQUENCE</scope>
    <source>
        <strain evidence="7">IBT 22155</strain>
    </source>
</reference>
<feature type="domain" description="MYND-type" evidence="6">
    <location>
        <begin position="500"/>
        <end position="536"/>
    </location>
</feature>
<dbReference type="GO" id="GO:0008270">
    <property type="term" value="F:zinc ion binding"/>
    <property type="evidence" value="ECO:0007669"/>
    <property type="project" value="UniProtKB-KW"/>
</dbReference>
<dbReference type="Pfam" id="PF01753">
    <property type="entry name" value="zf-MYND"/>
    <property type="match status" value="1"/>
</dbReference>
<dbReference type="Gene3D" id="6.10.140.2220">
    <property type="match status" value="1"/>
</dbReference>
<dbReference type="InterPro" id="IPR027796">
    <property type="entry name" value="OTT_1508_deam-like"/>
</dbReference>
<sequence length="886" mass="101383">MAGPHRTSLYPQEECLARVVWAAHTLYYLTKNRSHAELLEAENTTEIGSHTDDSSDHEADYETEKNMILSGPRDSIRQKFLDCIAQLLSPWKGWDGVTATAIREGEAGVEVDITRNDNFLFDEGCFNSEILEYCKMLEEYLEGRTGDFELKVIDYMSCRIDHWVEDFRKTLEIDQNWPDWNSERFFGQEAAVKAWKTMTDLTLRFDADKKAVTSRSLIVQQACSCLNLPQVRQLLVDTFGIQRGLKLWSKLNFIARPLVDCRSLGLIAIREPLLRNCKIFLVSPKWNTTVEAKYRVGIFKAWERLGLGPIPGPVMGILDPFCQRFEEACAGSFSLHAEMQLVMHYEERCALQPTLDYFGCSKKTCLLCETFLRALPSPIATRGRHGICYPAWAVPNPKSGAIEVAVERLEKSLVARIRVLLNDFKHISQRGLAANIMQSGMVSDFSRLTLEEWQRSEQHLRLFEKKETIRHRDRLIIEGIVPTTKSRYRPLENFEPQNCCVMCNTSPRVQCAQCQSTYYCSTECEESDFRSHSLLCQQFATQLDRPSPEHKRAIYFPAEKDEPCLIWVPCRRQHAEDGIKWTQIDPFPYLGTDKPTKGTMHIEHNPVRCRNLGAGFAGYAPYKNGYCVALVHREAYLKDGSTTNRSILASVRASCMSTISHEYRGPMIAIREVPHEDYTDITLADFRHLVDYLISYRNTHIRESVPDRLHRAPTTVRGVKICCHGEINLHGSEPFISVDITRSNQISLGDGSISPISVCLGMAIRLWKDPDLEFLHDPPGWEGDMTADSNPNVAFLMMETDSSKDEWGWAPMYWNSKLGNVWAVREDGQDLAVNDIAMMCHFARHKLQRMFEDVMESGSGLVSRQRVLDFITWDNIVTHWDETGEH</sequence>
<gene>
    <name evidence="7" type="ORF">N7515_002109</name>
</gene>
<evidence type="ECO:0000313" key="7">
    <source>
        <dbReference type="EMBL" id="KAJ5143322.1"/>
    </source>
</evidence>
<dbReference type="Proteomes" id="UP001149079">
    <property type="component" value="Unassembled WGS sequence"/>
</dbReference>
<keyword evidence="1" id="KW-0479">Metal-binding</keyword>
<evidence type="ECO:0000256" key="2">
    <source>
        <dbReference type="ARBA" id="ARBA00022771"/>
    </source>
</evidence>
<feature type="compositionally biased region" description="Basic and acidic residues" evidence="5">
    <location>
        <begin position="49"/>
        <end position="62"/>
    </location>
</feature>
<dbReference type="PROSITE" id="PS50865">
    <property type="entry name" value="ZF_MYND_2"/>
    <property type="match status" value="1"/>
</dbReference>
<protein>
    <recommendedName>
        <fullName evidence="6">MYND-type domain-containing protein</fullName>
    </recommendedName>
</protein>
<feature type="region of interest" description="Disordered" evidence="5">
    <location>
        <begin position="43"/>
        <end position="62"/>
    </location>
</feature>
<dbReference type="InterPro" id="IPR002893">
    <property type="entry name" value="Znf_MYND"/>
</dbReference>
<evidence type="ECO:0000256" key="1">
    <source>
        <dbReference type="ARBA" id="ARBA00022723"/>
    </source>
</evidence>
<keyword evidence="2 4" id="KW-0863">Zinc-finger</keyword>